<evidence type="ECO:0008006" key="11">
    <source>
        <dbReference type="Google" id="ProtNLM"/>
    </source>
</evidence>
<dbReference type="Gene3D" id="2.30.120.10">
    <property type="match status" value="1"/>
</dbReference>
<dbReference type="CDD" id="cd03747">
    <property type="entry name" value="Ntn_PGA_like"/>
    <property type="match status" value="1"/>
</dbReference>
<dbReference type="InterPro" id="IPR023343">
    <property type="entry name" value="Penicillin_amidase_dom1"/>
</dbReference>
<evidence type="ECO:0000256" key="3">
    <source>
        <dbReference type="ARBA" id="ARBA00023145"/>
    </source>
</evidence>
<comment type="cofactor">
    <cofactor evidence="6">
        <name>Ca(2+)</name>
        <dbReference type="ChEBI" id="CHEBI:29108"/>
    </cofactor>
    <text evidence="6">Binds 1 Ca(2+) ion per dimer.</text>
</comment>
<keyword evidence="6" id="KW-0479">Metal-binding</keyword>
<evidence type="ECO:0000256" key="4">
    <source>
        <dbReference type="ARBA" id="ARBA00038735"/>
    </source>
</evidence>
<reference evidence="9" key="1">
    <citation type="submission" date="2017-08" db="EMBL/GenBank/DDBJ databases">
        <authorList>
            <person name="Imhoff J.F."/>
            <person name="Rahn T."/>
            <person name="Kuenzel S."/>
            <person name="Neulinger S.C."/>
        </authorList>
    </citation>
    <scope>NUCLEOTIDE SEQUENCE</scope>
    <source>
        <strain evidence="9">DSM 11080</strain>
    </source>
</reference>
<sequence>MGRRHGWPAWTGKSGRQAWPAKGKGQRAEGSLATLHPRFRIALLVLAALIAIAVTLSAWWLYRPNPRYAGTLALAGLEQPASVRFGAHAVPSIDAKSIRDMVFAQGFVVARERLWQMDLLRRLAGGRLAELFGEGALRADRFYRTIGLARAADHTFEALEPRWRDLLARYAEGVNAYRDRAIAAMRLPLEYQLLGLAPAPWRPQDSLLVGAYMAWVNASNLREELVFLRLAQRLGTQRALELFPTGPGQPAPEAARALPEYRLKTSRSDAPSSPERLDADPASTSLREPDDRRQPDAFARSTPQAASNAWAVTGRWSEGGALLANDPHLPAQLPAPFFELEMQAPGYHAAGVALPGVPFVLIGHNRQLAWGVTASAADTQDLFLERMSEDGLAVLRPGGGTEPISVRTERIAVLGRESPVQLDVRSTSHGVFIDELVAAPNANPAGLISVQRPERLALKQTLVEADRSLVALFRLNQAQTLDEARAATRDLRQVSLNLLFAHRNGRIAWQVSGLLPVRGRGSGAFPVPGWEAGYGWTGFRPFSENPGLSDPPAERLVNANNAMSESEASPPIGYSWLAPFRAQRIEALLDARGGDARLGDARLGDARLDDAQWGDPQLEHARLGDTDPGTQPGDTELVDTGLGLDAADMARMQSDRVSEEARLYLAALERQLPELRQIDPEAAAIAESELLSWSGRFDQDSRSAALFVMLRPALYRALYADELGPDLEALMGLEHEAYGPLAETMRADRSSFWDDVRTPEKREGPALVWARALHAAKRSLHEALSDEDEPTLAQLRQLTFRHAFAGQPLLGRLFNLGPLGHGGDNGTIDVAIAPLGRPRDIGNVPALRVVYTPNEWSQTRGTLPLGQSGHRFSRFRADQLDDWLAGELHRWAWGGPPAGQSLGTLVLRPGSG</sequence>
<feature type="active site" description="Nucleophile" evidence="5">
    <location>
        <position position="307"/>
    </location>
</feature>
<dbReference type="GO" id="GO:0046872">
    <property type="term" value="F:metal ion binding"/>
    <property type="evidence" value="ECO:0007669"/>
    <property type="project" value="UniProtKB-KW"/>
</dbReference>
<dbReference type="PANTHER" id="PTHR34218:SF4">
    <property type="entry name" value="ACYL-HOMOSERINE LACTONE ACYLASE QUIP"/>
    <property type="match status" value="1"/>
</dbReference>
<evidence type="ECO:0000256" key="8">
    <source>
        <dbReference type="SAM" id="Phobius"/>
    </source>
</evidence>
<dbReference type="InterPro" id="IPR002692">
    <property type="entry name" value="S45"/>
</dbReference>
<dbReference type="EMBL" id="NRSJ01000003">
    <property type="protein sequence ID" value="MBK1703576.1"/>
    <property type="molecule type" value="Genomic_DNA"/>
</dbReference>
<name>A0AAJ0U1J7_9GAMM</name>
<reference evidence="9" key="2">
    <citation type="journal article" date="2020" name="Microorganisms">
        <title>Osmotic Adaptation and Compatible Solute Biosynthesis of Phototrophic Bacteria as Revealed from Genome Analyses.</title>
        <authorList>
            <person name="Imhoff J.F."/>
            <person name="Rahn T."/>
            <person name="Kunzel S."/>
            <person name="Keller A."/>
            <person name="Neulinger S.C."/>
        </authorList>
    </citation>
    <scope>NUCLEOTIDE SEQUENCE</scope>
    <source>
        <strain evidence="9">DSM 11080</strain>
    </source>
</reference>
<evidence type="ECO:0000256" key="6">
    <source>
        <dbReference type="PIRSR" id="PIRSR001227-2"/>
    </source>
</evidence>
<dbReference type="Gene3D" id="3.60.20.10">
    <property type="entry name" value="Glutamine Phosphoribosylpyrophosphate, subunit 1, domain 1"/>
    <property type="match status" value="2"/>
</dbReference>
<comment type="caution">
    <text evidence="9">The sequence shown here is derived from an EMBL/GenBank/DDBJ whole genome shotgun (WGS) entry which is preliminary data.</text>
</comment>
<dbReference type="Proteomes" id="UP001296776">
    <property type="component" value="Unassembled WGS sequence"/>
</dbReference>
<dbReference type="Gene3D" id="1.10.439.10">
    <property type="entry name" value="Penicillin Amidohydrolase, domain 1"/>
    <property type="match status" value="1"/>
</dbReference>
<dbReference type="Pfam" id="PF01804">
    <property type="entry name" value="Penicil_amidase"/>
    <property type="match status" value="1"/>
</dbReference>
<keyword evidence="8" id="KW-0472">Membrane</keyword>
<dbReference type="PANTHER" id="PTHR34218">
    <property type="entry name" value="PEPTIDASE S45 PENICILLIN AMIDASE"/>
    <property type="match status" value="1"/>
</dbReference>
<dbReference type="GO" id="GO:0017000">
    <property type="term" value="P:antibiotic biosynthetic process"/>
    <property type="evidence" value="ECO:0007669"/>
    <property type="project" value="InterPro"/>
</dbReference>
<keyword evidence="2" id="KW-0378">Hydrolase</keyword>
<keyword evidence="8" id="KW-1133">Transmembrane helix</keyword>
<feature type="transmembrane region" description="Helical" evidence="8">
    <location>
        <begin position="41"/>
        <end position="62"/>
    </location>
</feature>
<evidence type="ECO:0000313" key="9">
    <source>
        <dbReference type="EMBL" id="MBK1703576.1"/>
    </source>
</evidence>
<keyword evidence="8" id="KW-0812">Transmembrane</keyword>
<evidence type="ECO:0000256" key="7">
    <source>
        <dbReference type="SAM" id="MobiDB-lite"/>
    </source>
</evidence>
<evidence type="ECO:0000256" key="2">
    <source>
        <dbReference type="ARBA" id="ARBA00022801"/>
    </source>
</evidence>
<keyword evidence="10" id="KW-1185">Reference proteome</keyword>
<dbReference type="InterPro" id="IPR043146">
    <property type="entry name" value="Penicillin_amidase_N_B-knob"/>
</dbReference>
<comment type="subunit">
    <text evidence="4">Heterodimer of an alpha subunit and a beta subunit processed from the same precursor.</text>
</comment>
<dbReference type="InterPro" id="IPR014395">
    <property type="entry name" value="Pen/GL7ACA/AHL_acylase"/>
</dbReference>
<evidence type="ECO:0000313" key="10">
    <source>
        <dbReference type="Proteomes" id="UP001296776"/>
    </source>
</evidence>
<comment type="similarity">
    <text evidence="1">Belongs to the peptidase S45 family.</text>
</comment>
<dbReference type="AlphaFoldDB" id="A0AAJ0U1J7"/>
<feature type="binding site" evidence="6">
    <location>
        <position position="381"/>
    </location>
    <ligand>
        <name>Ca(2+)</name>
        <dbReference type="ChEBI" id="CHEBI:29108"/>
    </ligand>
</feature>
<evidence type="ECO:0000256" key="1">
    <source>
        <dbReference type="ARBA" id="ARBA00006586"/>
    </source>
</evidence>
<dbReference type="InterPro" id="IPR029055">
    <property type="entry name" value="Ntn_hydrolases_N"/>
</dbReference>
<feature type="binding site" evidence="6">
    <location>
        <position position="224"/>
    </location>
    <ligand>
        <name>Ca(2+)</name>
        <dbReference type="ChEBI" id="CHEBI:29108"/>
    </ligand>
</feature>
<proteinExistence type="inferred from homology"/>
<gene>
    <name evidence="9" type="ORF">CKO40_03145</name>
</gene>
<organism evidence="9 10">
    <name type="scientific">Halochromatium glycolicum</name>
    <dbReference type="NCBI Taxonomy" id="85075"/>
    <lineage>
        <taxon>Bacteria</taxon>
        <taxon>Pseudomonadati</taxon>
        <taxon>Pseudomonadota</taxon>
        <taxon>Gammaproteobacteria</taxon>
        <taxon>Chromatiales</taxon>
        <taxon>Chromatiaceae</taxon>
        <taxon>Halochromatium</taxon>
    </lineage>
</organism>
<protein>
    <recommendedName>
        <fullName evidence="11">Penicillin acylase family protein</fullName>
    </recommendedName>
</protein>
<accession>A0AAJ0U1J7</accession>
<dbReference type="PIRSF" id="PIRSF001227">
    <property type="entry name" value="Pen_acylase"/>
    <property type="match status" value="1"/>
</dbReference>
<keyword evidence="6" id="KW-0106">Calcium</keyword>
<keyword evidence="3" id="KW-0865">Zymogen</keyword>
<feature type="region of interest" description="Disordered" evidence="7">
    <location>
        <begin position="1"/>
        <end position="23"/>
    </location>
</feature>
<evidence type="ECO:0000256" key="5">
    <source>
        <dbReference type="PIRSR" id="PIRSR001227-1"/>
    </source>
</evidence>
<dbReference type="GO" id="GO:0016811">
    <property type="term" value="F:hydrolase activity, acting on carbon-nitrogen (but not peptide) bonds, in linear amides"/>
    <property type="evidence" value="ECO:0007669"/>
    <property type="project" value="InterPro"/>
</dbReference>
<feature type="binding site" evidence="6">
    <location>
        <position position="378"/>
    </location>
    <ligand>
        <name>Ca(2+)</name>
        <dbReference type="ChEBI" id="CHEBI:29108"/>
    </ligand>
</feature>
<dbReference type="SUPFAM" id="SSF56235">
    <property type="entry name" value="N-terminal nucleophile aminohydrolases (Ntn hydrolases)"/>
    <property type="match status" value="2"/>
</dbReference>
<feature type="region of interest" description="Disordered" evidence="7">
    <location>
        <begin position="262"/>
        <end position="306"/>
    </location>
</feature>